<dbReference type="PANTHER" id="PTHR43350:SF2">
    <property type="entry name" value="GROES-LIKE ZINC-BINDING ALCOHOL DEHYDROGENASE FAMILY PROTEIN"/>
    <property type="match status" value="1"/>
</dbReference>
<dbReference type="GO" id="GO:0008270">
    <property type="term" value="F:zinc ion binding"/>
    <property type="evidence" value="ECO:0007669"/>
    <property type="project" value="InterPro"/>
</dbReference>
<evidence type="ECO:0000259" key="7">
    <source>
        <dbReference type="SMART" id="SM00829"/>
    </source>
</evidence>
<gene>
    <name evidence="8" type="ORF">L207DRAFT_639918</name>
</gene>
<evidence type="ECO:0000313" key="9">
    <source>
        <dbReference type="Proteomes" id="UP000235786"/>
    </source>
</evidence>
<dbReference type="InterPro" id="IPR011032">
    <property type="entry name" value="GroES-like_sf"/>
</dbReference>
<dbReference type="CDD" id="cd08278">
    <property type="entry name" value="benzyl_alcohol_DH"/>
    <property type="match status" value="1"/>
</dbReference>
<proteinExistence type="inferred from homology"/>
<dbReference type="InterPro" id="IPR036291">
    <property type="entry name" value="NAD(P)-bd_dom_sf"/>
</dbReference>
<dbReference type="InterPro" id="IPR013154">
    <property type="entry name" value="ADH-like_N"/>
</dbReference>
<keyword evidence="5" id="KW-0560">Oxidoreductase</keyword>
<dbReference type="PROSITE" id="PS00059">
    <property type="entry name" value="ADH_ZINC"/>
    <property type="match status" value="1"/>
</dbReference>
<dbReference type="Proteomes" id="UP000235786">
    <property type="component" value="Unassembled WGS sequence"/>
</dbReference>
<dbReference type="Gene3D" id="3.90.180.10">
    <property type="entry name" value="Medium-chain alcohol dehydrogenases, catalytic domain"/>
    <property type="match status" value="1"/>
</dbReference>
<dbReference type="InterPro" id="IPR020843">
    <property type="entry name" value="ER"/>
</dbReference>
<keyword evidence="3 6" id="KW-0479">Metal-binding</keyword>
<comment type="similarity">
    <text evidence="2 6">Belongs to the zinc-containing alcohol dehydrogenase family.</text>
</comment>
<comment type="cofactor">
    <cofactor evidence="1 6">
        <name>Zn(2+)</name>
        <dbReference type="ChEBI" id="CHEBI:29105"/>
    </cofactor>
</comment>
<dbReference type="PANTHER" id="PTHR43350">
    <property type="entry name" value="NAD-DEPENDENT ALCOHOL DEHYDROGENASE"/>
    <property type="match status" value="1"/>
</dbReference>
<protein>
    <submittedName>
        <fullName evidence="8">NAD(P)-binding protein</fullName>
    </submittedName>
</protein>
<name>A0A2J6R286_HYAVF</name>
<sequence length="378" mass="40163">MSGHSKRARALVTHRPIDGKVNWKLENVTVPLIQDDELLIRVVAAGVCHTDVAFSLRLDAFGVFPRVLGHEGAGYVEKIGPAVTIAKVGDPVLLSFASCTACMNCTGGHPAYCPQMPALNYISEANTFYGESGEGYEGKYFGQSSFASMTACKESSVVNVAGIVKNEDELKKFAPLGCGFQTGAGAVTNIAQAGKEDVVVILGLGGVGLAALMAANLSGCRLIIGVDRVEEKLEMAKGLGASVVINTSDPTLDLVQAIKSLTDGYGASITIETTGNMELIKSGVDFTALRGQIVFIGIPPADAELNVHLVNLIQSGKCLRGCIEGDSVPREYIPQMIQWNREGKFPLDGIIKYYKAEDWEQALADMKSGVTTKPVLTF</sequence>
<keyword evidence="9" id="KW-1185">Reference proteome</keyword>
<dbReference type="GO" id="GO:0016491">
    <property type="term" value="F:oxidoreductase activity"/>
    <property type="evidence" value="ECO:0007669"/>
    <property type="project" value="UniProtKB-KW"/>
</dbReference>
<dbReference type="STRING" id="1149755.A0A2J6R286"/>
<keyword evidence="4 6" id="KW-0862">Zinc</keyword>
<dbReference type="FunFam" id="3.40.50.720:FF:000003">
    <property type="entry name" value="S-(hydroxymethyl)glutathione dehydrogenase"/>
    <property type="match status" value="1"/>
</dbReference>
<dbReference type="Gene3D" id="3.40.50.720">
    <property type="entry name" value="NAD(P)-binding Rossmann-like Domain"/>
    <property type="match status" value="1"/>
</dbReference>
<dbReference type="SUPFAM" id="SSF50129">
    <property type="entry name" value="GroES-like"/>
    <property type="match status" value="1"/>
</dbReference>
<organism evidence="8 9">
    <name type="scientific">Hyaloscypha variabilis (strain UAMH 11265 / GT02V1 / F)</name>
    <name type="common">Meliniomyces variabilis</name>
    <dbReference type="NCBI Taxonomy" id="1149755"/>
    <lineage>
        <taxon>Eukaryota</taxon>
        <taxon>Fungi</taxon>
        <taxon>Dikarya</taxon>
        <taxon>Ascomycota</taxon>
        <taxon>Pezizomycotina</taxon>
        <taxon>Leotiomycetes</taxon>
        <taxon>Helotiales</taxon>
        <taxon>Hyaloscyphaceae</taxon>
        <taxon>Hyaloscypha</taxon>
        <taxon>Hyaloscypha variabilis</taxon>
    </lineage>
</organism>
<dbReference type="InterPro" id="IPR002328">
    <property type="entry name" value="ADH_Zn_CS"/>
</dbReference>
<accession>A0A2J6R286</accession>
<dbReference type="InterPro" id="IPR013149">
    <property type="entry name" value="ADH-like_C"/>
</dbReference>
<feature type="domain" description="Enoyl reductase (ER)" evidence="7">
    <location>
        <begin position="25"/>
        <end position="376"/>
    </location>
</feature>
<dbReference type="SMART" id="SM00829">
    <property type="entry name" value="PKS_ER"/>
    <property type="match status" value="1"/>
</dbReference>
<evidence type="ECO:0000256" key="4">
    <source>
        <dbReference type="ARBA" id="ARBA00022833"/>
    </source>
</evidence>
<dbReference type="EMBL" id="KZ613958">
    <property type="protein sequence ID" value="PMD32633.1"/>
    <property type="molecule type" value="Genomic_DNA"/>
</dbReference>
<dbReference type="Pfam" id="PF08240">
    <property type="entry name" value="ADH_N"/>
    <property type="match status" value="1"/>
</dbReference>
<evidence type="ECO:0000256" key="6">
    <source>
        <dbReference type="RuleBase" id="RU361277"/>
    </source>
</evidence>
<reference evidence="8 9" key="1">
    <citation type="submission" date="2016-04" db="EMBL/GenBank/DDBJ databases">
        <title>A degradative enzymes factory behind the ericoid mycorrhizal symbiosis.</title>
        <authorList>
            <consortium name="DOE Joint Genome Institute"/>
            <person name="Martino E."/>
            <person name="Morin E."/>
            <person name="Grelet G."/>
            <person name="Kuo A."/>
            <person name="Kohler A."/>
            <person name="Daghino S."/>
            <person name="Barry K."/>
            <person name="Choi C."/>
            <person name="Cichocki N."/>
            <person name="Clum A."/>
            <person name="Copeland A."/>
            <person name="Hainaut M."/>
            <person name="Haridas S."/>
            <person name="Labutti K."/>
            <person name="Lindquist E."/>
            <person name="Lipzen A."/>
            <person name="Khouja H.-R."/>
            <person name="Murat C."/>
            <person name="Ohm R."/>
            <person name="Olson A."/>
            <person name="Spatafora J."/>
            <person name="Veneault-Fourrey C."/>
            <person name="Henrissat B."/>
            <person name="Grigoriev I."/>
            <person name="Martin F."/>
            <person name="Perotto S."/>
        </authorList>
    </citation>
    <scope>NUCLEOTIDE SEQUENCE [LARGE SCALE GENOMIC DNA]</scope>
    <source>
        <strain evidence="8 9">F</strain>
    </source>
</reference>
<evidence type="ECO:0000256" key="3">
    <source>
        <dbReference type="ARBA" id="ARBA00022723"/>
    </source>
</evidence>
<dbReference type="AlphaFoldDB" id="A0A2J6R286"/>
<evidence type="ECO:0000313" key="8">
    <source>
        <dbReference type="EMBL" id="PMD32633.1"/>
    </source>
</evidence>
<dbReference type="Pfam" id="PF00107">
    <property type="entry name" value="ADH_zinc_N"/>
    <property type="match status" value="1"/>
</dbReference>
<evidence type="ECO:0000256" key="5">
    <source>
        <dbReference type="ARBA" id="ARBA00023002"/>
    </source>
</evidence>
<dbReference type="SUPFAM" id="SSF51735">
    <property type="entry name" value="NAD(P)-binding Rossmann-fold domains"/>
    <property type="match status" value="1"/>
</dbReference>
<evidence type="ECO:0000256" key="2">
    <source>
        <dbReference type="ARBA" id="ARBA00008072"/>
    </source>
</evidence>
<evidence type="ECO:0000256" key="1">
    <source>
        <dbReference type="ARBA" id="ARBA00001947"/>
    </source>
</evidence>
<dbReference type="OrthoDB" id="1560166at2759"/>